<dbReference type="OrthoDB" id="422979at2759"/>
<name>A0A812K6Z7_9DINO</name>
<organism evidence="3 4">
    <name type="scientific">Symbiodinium natans</name>
    <dbReference type="NCBI Taxonomy" id="878477"/>
    <lineage>
        <taxon>Eukaryota</taxon>
        <taxon>Sar</taxon>
        <taxon>Alveolata</taxon>
        <taxon>Dinophyceae</taxon>
        <taxon>Suessiales</taxon>
        <taxon>Symbiodiniaceae</taxon>
        <taxon>Symbiodinium</taxon>
    </lineage>
</organism>
<comment type="caution">
    <text evidence="3">The sequence shown here is derived from an EMBL/GenBank/DDBJ whole genome shotgun (WGS) entry which is preliminary data.</text>
</comment>
<feature type="transmembrane region" description="Helical" evidence="2">
    <location>
        <begin position="237"/>
        <end position="264"/>
    </location>
</feature>
<gene>
    <name evidence="3" type="ORF">SNAT2548_LOCUS8427</name>
</gene>
<dbReference type="EMBL" id="CAJNDS010000624">
    <property type="protein sequence ID" value="CAE7223471.1"/>
    <property type="molecule type" value="Genomic_DNA"/>
</dbReference>
<keyword evidence="2" id="KW-1133">Transmembrane helix</keyword>
<accession>A0A812K6Z7</accession>
<evidence type="ECO:0000313" key="3">
    <source>
        <dbReference type="EMBL" id="CAE7223471.1"/>
    </source>
</evidence>
<keyword evidence="2" id="KW-0472">Membrane</keyword>
<feature type="region of interest" description="Disordered" evidence="1">
    <location>
        <begin position="321"/>
        <end position="346"/>
    </location>
</feature>
<evidence type="ECO:0000256" key="2">
    <source>
        <dbReference type="SAM" id="Phobius"/>
    </source>
</evidence>
<dbReference type="Proteomes" id="UP000604046">
    <property type="component" value="Unassembled WGS sequence"/>
</dbReference>
<keyword evidence="2" id="KW-0812">Transmembrane</keyword>
<feature type="transmembrane region" description="Helical" evidence="2">
    <location>
        <begin position="201"/>
        <end position="225"/>
    </location>
</feature>
<reference evidence="3" key="1">
    <citation type="submission" date="2021-02" db="EMBL/GenBank/DDBJ databases">
        <authorList>
            <person name="Dougan E. K."/>
            <person name="Rhodes N."/>
            <person name="Thang M."/>
            <person name="Chan C."/>
        </authorList>
    </citation>
    <scope>NUCLEOTIDE SEQUENCE</scope>
</reference>
<feature type="transmembrane region" description="Helical" evidence="2">
    <location>
        <begin position="285"/>
        <end position="306"/>
    </location>
</feature>
<sequence>MQAIEGYCSAFVSLPVEAPPVMVFGRSTKRRPHKLVEAAAKGSILGGHSPDEIDNINTLGGVVSALVLSFVLGLQYMVAPGTDEMNYADYRSLMCKSQEFRLFVRDVFKIEDIGTHSEEFFNFTKLVRPGQYMDIEQFLVSGMQSKWGEAASGNDHIACIGDKDVQTAVAFTFEDFPKKYMHAFVLQSGDFYRWSEVNERIGAVAGALIFAALLWSIILNLSLALAPVREDDSGTALVAWLMIGGPMMMVNYIFMVVGLILFFVTHGRQLMAMSPFSGATSWNTVTVALFAILLPIFVVGVILGILSKIWADYNAQKDTKAEEDQGTLQVHTDGDGNQEPEVKADM</sequence>
<protein>
    <submittedName>
        <fullName evidence="3">Uncharacterized protein</fullName>
    </submittedName>
</protein>
<dbReference type="AlphaFoldDB" id="A0A812K6Z7"/>
<keyword evidence="4" id="KW-1185">Reference proteome</keyword>
<evidence type="ECO:0000256" key="1">
    <source>
        <dbReference type="SAM" id="MobiDB-lite"/>
    </source>
</evidence>
<evidence type="ECO:0000313" key="4">
    <source>
        <dbReference type="Proteomes" id="UP000604046"/>
    </source>
</evidence>
<proteinExistence type="predicted"/>
<feature type="transmembrane region" description="Helical" evidence="2">
    <location>
        <begin position="59"/>
        <end position="78"/>
    </location>
</feature>